<reference evidence="3 4" key="1">
    <citation type="journal article" date="2012" name="Plant Cell">
        <title>Genome comparison of barley and maize smut fungi reveals targeted loss of RNA silencing components and species-specific presence of transposable elements.</title>
        <authorList>
            <person name="Laurie J.D."/>
            <person name="Ali S."/>
            <person name="Linning R."/>
            <person name="Mannhaupt G."/>
            <person name="Wong P."/>
            <person name="Gueldener U."/>
            <person name="Muensterkoetter M."/>
            <person name="Moore R."/>
            <person name="Kahmann R."/>
            <person name="Bakkeren G."/>
            <person name="Schirawski J."/>
        </authorList>
    </citation>
    <scope>NUCLEOTIDE SEQUENCE [LARGE SCALE GENOMIC DNA]</scope>
    <source>
        <strain evidence="4">Uh4875-4</strain>
    </source>
</reference>
<sequence>MRNPLHSGLGSLLFLSLVPVAISLPAGPKWSPYGFQSHDFQNQNLDQWPPSSLQSVVTQQGPNVPQHQLPQQHLSSFWNAPQLAHVPQHQLPQQHLGLFGDASQLAHVSAVPAMHSRASKKRASRSGKKPRPRRFHYAENTDIFDLINKEKFQGQLVQVDFSNLDTNTRDSLLKVVRQPHRLQHSISLEPQGLENDAGTISEVEMSIHKGSKVWAKKNEEVFASINPDGQTFYNFWGIPKPPKPGAPKITFHYGMGYIRPDDFQAPNRQIDTKVLQGAEAAAHLH</sequence>
<feature type="chain" id="PRO_5003658032" evidence="2">
    <location>
        <begin position="24"/>
        <end position="285"/>
    </location>
</feature>
<dbReference type="EMBL" id="CAGI01000134">
    <property type="protein sequence ID" value="CCF48457.1"/>
    <property type="molecule type" value="Genomic_DNA"/>
</dbReference>
<organism evidence="3 4">
    <name type="scientific">Ustilago hordei</name>
    <name type="common">Barley covered smut fungus</name>
    <dbReference type="NCBI Taxonomy" id="120017"/>
    <lineage>
        <taxon>Eukaryota</taxon>
        <taxon>Fungi</taxon>
        <taxon>Dikarya</taxon>
        <taxon>Basidiomycota</taxon>
        <taxon>Ustilaginomycotina</taxon>
        <taxon>Ustilaginomycetes</taxon>
        <taxon>Ustilaginales</taxon>
        <taxon>Ustilaginaceae</taxon>
        <taxon>Ustilago</taxon>
    </lineage>
</organism>
<evidence type="ECO:0000313" key="3">
    <source>
        <dbReference type="EMBL" id="CCF48457.1"/>
    </source>
</evidence>
<feature type="region of interest" description="Disordered" evidence="1">
    <location>
        <begin position="113"/>
        <end position="134"/>
    </location>
</feature>
<gene>
    <name evidence="3" type="ORF">UHOR_13170</name>
</gene>
<proteinExistence type="predicted"/>
<protein>
    <submittedName>
        <fullName evidence="3">Conserved uncharacterized protein</fullName>
    </submittedName>
</protein>
<name>I2FNG4_USTHO</name>
<feature type="compositionally biased region" description="Basic residues" evidence="1">
    <location>
        <begin position="117"/>
        <end position="134"/>
    </location>
</feature>
<feature type="signal peptide" evidence="2">
    <location>
        <begin position="1"/>
        <end position="23"/>
    </location>
</feature>
<keyword evidence="4" id="KW-1185">Reference proteome</keyword>
<dbReference type="AlphaFoldDB" id="I2FNG4"/>
<keyword evidence="2" id="KW-0732">Signal</keyword>
<dbReference type="Proteomes" id="UP000006174">
    <property type="component" value="Unassembled WGS sequence"/>
</dbReference>
<dbReference type="eggNOG" id="ENOG502SGI8">
    <property type="taxonomic scope" value="Eukaryota"/>
</dbReference>
<evidence type="ECO:0000256" key="1">
    <source>
        <dbReference type="SAM" id="MobiDB-lite"/>
    </source>
</evidence>
<evidence type="ECO:0000256" key="2">
    <source>
        <dbReference type="SAM" id="SignalP"/>
    </source>
</evidence>
<evidence type="ECO:0000313" key="4">
    <source>
        <dbReference type="Proteomes" id="UP000006174"/>
    </source>
</evidence>
<accession>I2FNG4</accession>
<comment type="caution">
    <text evidence="3">The sequence shown here is derived from an EMBL/GenBank/DDBJ whole genome shotgun (WGS) entry which is preliminary data.</text>
</comment>
<dbReference type="HOGENOM" id="CLU_058888_0_0_1"/>